<evidence type="ECO:0000313" key="11">
    <source>
        <dbReference type="EMBL" id="GFH15391.1"/>
    </source>
</evidence>
<dbReference type="SUPFAM" id="SSF56808">
    <property type="entry name" value="Ribosomal protein L1"/>
    <property type="match status" value="1"/>
</dbReference>
<comment type="function">
    <text evidence="8">Regulates cellular senescence through inhibition of PTEN translation. Acts as a pro-apoptotic regulator in response to DNA damage.</text>
</comment>
<dbReference type="PANTHER" id="PTHR23105">
    <property type="entry name" value="RIBOSOMAL PROTEIN L7AE FAMILY MEMBER"/>
    <property type="match status" value="1"/>
</dbReference>
<evidence type="ECO:0000256" key="4">
    <source>
        <dbReference type="ARBA" id="ARBA00022843"/>
    </source>
</evidence>
<proteinExistence type="inferred from homology"/>
<keyword evidence="5" id="KW-0007">Acetylation</keyword>
<comment type="caution">
    <text evidence="11">The sequence shown here is derived from an EMBL/GenBank/DDBJ whole genome shotgun (WGS) entry which is preliminary data.</text>
</comment>
<evidence type="ECO:0000256" key="8">
    <source>
        <dbReference type="ARBA" id="ARBA00054167"/>
    </source>
</evidence>
<evidence type="ECO:0000256" key="5">
    <source>
        <dbReference type="ARBA" id="ARBA00022990"/>
    </source>
</evidence>
<gene>
    <name evidence="11" type="ORF">HaLaN_11613</name>
</gene>
<dbReference type="FunFam" id="3.40.50.790:FF:000004">
    <property type="entry name" value="Ribosomal L1 domain-containing 1-like 1"/>
    <property type="match status" value="1"/>
</dbReference>
<reference evidence="11 12" key="1">
    <citation type="submission" date="2020-02" db="EMBL/GenBank/DDBJ databases">
        <title>Draft genome sequence of Haematococcus lacustris strain NIES-144.</title>
        <authorList>
            <person name="Morimoto D."/>
            <person name="Nakagawa S."/>
            <person name="Yoshida T."/>
            <person name="Sawayama S."/>
        </authorList>
    </citation>
    <scope>NUCLEOTIDE SEQUENCE [LARGE SCALE GENOMIC DNA]</scope>
    <source>
        <strain evidence="11 12">NIES-144</strain>
    </source>
</reference>
<evidence type="ECO:0000313" key="12">
    <source>
        <dbReference type="Proteomes" id="UP000485058"/>
    </source>
</evidence>
<keyword evidence="2" id="KW-1017">Isopeptide bond</keyword>
<comment type="subcellular location">
    <subcellularLocation>
        <location evidence="1">Nucleus</location>
        <location evidence="1">Nucleolus</location>
    </subcellularLocation>
</comment>
<dbReference type="InterPro" id="IPR028364">
    <property type="entry name" value="Ribosomal_uL1/biogenesis"/>
</dbReference>
<feature type="non-terminal residue" evidence="11">
    <location>
        <position position="1"/>
    </location>
</feature>
<dbReference type="GO" id="GO:0003723">
    <property type="term" value="F:RNA binding"/>
    <property type="evidence" value="ECO:0007669"/>
    <property type="project" value="InterPro"/>
</dbReference>
<evidence type="ECO:0000256" key="6">
    <source>
        <dbReference type="ARBA" id="ARBA00023054"/>
    </source>
</evidence>
<dbReference type="Proteomes" id="UP000485058">
    <property type="component" value="Unassembled WGS sequence"/>
</dbReference>
<evidence type="ECO:0000256" key="10">
    <source>
        <dbReference type="ARBA" id="ARBA00070787"/>
    </source>
</evidence>
<name>A0A699Z072_HAELA</name>
<comment type="similarity">
    <text evidence="9">Belongs to the universal ribosomal protein uL1 family. Highly divergent.</text>
</comment>
<feature type="non-terminal residue" evidence="11">
    <location>
        <position position="257"/>
    </location>
</feature>
<dbReference type="InterPro" id="IPR023674">
    <property type="entry name" value="Ribosomal_uL1-like"/>
</dbReference>
<accession>A0A699Z072</accession>
<dbReference type="Gene3D" id="3.40.50.790">
    <property type="match status" value="1"/>
</dbReference>
<dbReference type="EMBL" id="BLLF01000844">
    <property type="protein sequence ID" value="GFH15391.1"/>
    <property type="molecule type" value="Genomic_DNA"/>
</dbReference>
<organism evidence="11 12">
    <name type="scientific">Haematococcus lacustris</name>
    <name type="common">Green alga</name>
    <name type="synonym">Haematococcus pluvialis</name>
    <dbReference type="NCBI Taxonomy" id="44745"/>
    <lineage>
        <taxon>Eukaryota</taxon>
        <taxon>Viridiplantae</taxon>
        <taxon>Chlorophyta</taxon>
        <taxon>core chlorophytes</taxon>
        <taxon>Chlorophyceae</taxon>
        <taxon>CS clade</taxon>
        <taxon>Chlamydomonadales</taxon>
        <taxon>Haematococcaceae</taxon>
        <taxon>Haematococcus</taxon>
    </lineage>
</organism>
<dbReference type="InterPro" id="IPR016095">
    <property type="entry name" value="Ribosomal_uL1_3-a/b-sand"/>
</dbReference>
<dbReference type="GO" id="GO:0005730">
    <property type="term" value="C:nucleolus"/>
    <property type="evidence" value="ECO:0007669"/>
    <property type="project" value="UniProtKB-SubCell"/>
</dbReference>
<keyword evidence="3" id="KW-0597">Phosphoprotein</keyword>
<protein>
    <recommendedName>
        <fullName evidence="10">Ribosomal L1 domain-containing protein 1</fullName>
    </recommendedName>
</protein>
<dbReference type="InterPro" id="IPR050257">
    <property type="entry name" value="eL8/uL1-like"/>
</dbReference>
<evidence type="ECO:0000256" key="1">
    <source>
        <dbReference type="ARBA" id="ARBA00004604"/>
    </source>
</evidence>
<keyword evidence="4" id="KW-0832">Ubl conjugation</keyword>
<keyword evidence="12" id="KW-1185">Reference proteome</keyword>
<dbReference type="Gene3D" id="3.30.190.20">
    <property type="match status" value="1"/>
</dbReference>
<evidence type="ECO:0000256" key="3">
    <source>
        <dbReference type="ARBA" id="ARBA00022553"/>
    </source>
</evidence>
<evidence type="ECO:0000256" key="7">
    <source>
        <dbReference type="ARBA" id="ARBA00023242"/>
    </source>
</evidence>
<keyword evidence="7" id="KW-0539">Nucleus</keyword>
<evidence type="ECO:0000256" key="2">
    <source>
        <dbReference type="ARBA" id="ARBA00022499"/>
    </source>
</evidence>
<evidence type="ECO:0000256" key="9">
    <source>
        <dbReference type="ARBA" id="ARBA00061550"/>
    </source>
</evidence>
<dbReference type="Pfam" id="PF00687">
    <property type="entry name" value="Ribosomal_L1"/>
    <property type="match status" value="1"/>
</dbReference>
<dbReference type="AlphaFoldDB" id="A0A699Z072"/>
<keyword evidence="6" id="KW-0175">Coiled coil</keyword>
<dbReference type="CDD" id="cd00403">
    <property type="entry name" value="Ribosomal_L1"/>
    <property type="match status" value="1"/>
</dbReference>
<sequence>MAAATDVKLAGWSSQQVERAVASLQKFVGSRQAASTSLLDDEDEVFYMQLALKKMPMRERKDKPIALPLPHPFVSAEGAEICLFVKDHAGEGHKSAKLMLAKLEKKGGVTKVIGLSKLRTKYESFESKRELCKLYDLFLADERVLPSLPKLIGKSFFKKKKQPIPIKVTAADFPAQVQKACSATYMFSHAGTCINIKVALSSQSTAHIVENIHAVLVKAVEHVPKKWSNVQAVFLKTADSVALPLFQCLPDPAARIR</sequence>